<dbReference type="AlphaFoldDB" id="E4WRF0"/>
<dbReference type="GO" id="GO:0005634">
    <property type="term" value="C:nucleus"/>
    <property type="evidence" value="ECO:0007669"/>
    <property type="project" value="UniProtKB-SubCell"/>
</dbReference>
<dbReference type="GO" id="GO:0000981">
    <property type="term" value="F:DNA-binding transcription factor activity, RNA polymerase II-specific"/>
    <property type="evidence" value="ECO:0007669"/>
    <property type="project" value="InterPro"/>
</dbReference>
<keyword evidence="4 5" id="KW-0539">Nucleus</keyword>
<dbReference type="InterPro" id="IPR020479">
    <property type="entry name" value="HD_metazoa"/>
</dbReference>
<dbReference type="InterPro" id="IPR050394">
    <property type="entry name" value="Homeobox_NK-like"/>
</dbReference>
<feature type="compositionally biased region" description="Low complexity" evidence="7">
    <location>
        <begin position="18"/>
        <end position="41"/>
    </location>
</feature>
<keyword evidence="2 5" id="KW-0238">DNA-binding</keyword>
<dbReference type="SUPFAM" id="SSF46689">
    <property type="entry name" value="Homeodomain-like"/>
    <property type="match status" value="1"/>
</dbReference>
<evidence type="ECO:0000256" key="2">
    <source>
        <dbReference type="ARBA" id="ARBA00023125"/>
    </source>
</evidence>
<evidence type="ECO:0000256" key="3">
    <source>
        <dbReference type="ARBA" id="ARBA00023155"/>
    </source>
</evidence>
<sequence length="257" mass="29195">MIFQIPYFKWMRFQTFTSSSSNGDSQFDSTNSYSDPESSSSGEEETSTLIDVNSQSHSIPFDQENVSLSENYPVMSHFEQMMTPALAQWASEIQSHTTSCDLPLLPVSETELDLASIRSREESQDSLGYNSATSSVLDPSERQRESSLNSVYSDVSTSSVLSMDSLTAKDEETPGLRHRKPFQRVTYSDEQLSSLAIKFEEKRYLTTEERHQLANDIGITDTQVKVWFQNRRAKEKRKRYSKDSGLSLGFNQTTHKT</sequence>
<gene>
    <name evidence="9" type="ORF">GSOID_T00000322001</name>
</gene>
<dbReference type="OrthoDB" id="1867783at2759"/>
<dbReference type="InterPro" id="IPR000047">
    <property type="entry name" value="HTH_motif"/>
</dbReference>
<evidence type="ECO:0000256" key="5">
    <source>
        <dbReference type="PROSITE-ProRule" id="PRU00108"/>
    </source>
</evidence>
<dbReference type="CDD" id="cd00086">
    <property type="entry name" value="homeodomain"/>
    <property type="match status" value="1"/>
</dbReference>
<dbReference type="InParanoid" id="E4WRF0"/>
<comment type="subcellular location">
    <subcellularLocation>
        <location evidence="1 5 6">Nucleus</location>
    </subcellularLocation>
</comment>
<evidence type="ECO:0000256" key="4">
    <source>
        <dbReference type="ARBA" id="ARBA00023242"/>
    </source>
</evidence>
<accession>E4WRF0</accession>
<dbReference type="GO" id="GO:0000978">
    <property type="term" value="F:RNA polymerase II cis-regulatory region sequence-specific DNA binding"/>
    <property type="evidence" value="ECO:0007669"/>
    <property type="project" value="TreeGrafter"/>
</dbReference>
<dbReference type="PROSITE" id="PS00027">
    <property type="entry name" value="HOMEOBOX_1"/>
    <property type="match status" value="1"/>
</dbReference>
<evidence type="ECO:0000313" key="9">
    <source>
        <dbReference type="EMBL" id="CBY20331.1"/>
    </source>
</evidence>
<feature type="compositionally biased region" description="Polar residues" evidence="7">
    <location>
        <begin position="125"/>
        <end position="137"/>
    </location>
</feature>
<feature type="region of interest" description="Disordered" evidence="7">
    <location>
        <begin position="18"/>
        <end position="50"/>
    </location>
</feature>
<evidence type="ECO:0000256" key="1">
    <source>
        <dbReference type="ARBA" id="ARBA00004123"/>
    </source>
</evidence>
<keyword evidence="3 5" id="KW-0371">Homeobox</keyword>
<dbReference type="InterPro" id="IPR001356">
    <property type="entry name" value="HD"/>
</dbReference>
<proteinExistence type="predicted"/>
<keyword evidence="10" id="KW-1185">Reference proteome</keyword>
<reference evidence="9" key="1">
    <citation type="journal article" date="2010" name="Science">
        <title>Plasticity of animal genome architecture unmasked by rapid evolution of a pelagic tunicate.</title>
        <authorList>
            <person name="Denoeud F."/>
            <person name="Henriet S."/>
            <person name="Mungpakdee S."/>
            <person name="Aury J.M."/>
            <person name="Da Silva C."/>
            <person name="Brinkmann H."/>
            <person name="Mikhaleva J."/>
            <person name="Olsen L.C."/>
            <person name="Jubin C."/>
            <person name="Canestro C."/>
            <person name="Bouquet J.M."/>
            <person name="Danks G."/>
            <person name="Poulain J."/>
            <person name="Campsteijn C."/>
            <person name="Adamski M."/>
            <person name="Cross I."/>
            <person name="Yadetie F."/>
            <person name="Muffato M."/>
            <person name="Louis A."/>
            <person name="Butcher S."/>
            <person name="Tsagkogeorga G."/>
            <person name="Konrad A."/>
            <person name="Singh S."/>
            <person name="Jensen M.F."/>
            <person name="Cong E.H."/>
            <person name="Eikeseth-Otteraa H."/>
            <person name="Noel B."/>
            <person name="Anthouard V."/>
            <person name="Porcel B.M."/>
            <person name="Kachouri-Lafond R."/>
            <person name="Nishino A."/>
            <person name="Ugolini M."/>
            <person name="Chourrout P."/>
            <person name="Nishida H."/>
            <person name="Aasland R."/>
            <person name="Huzurbazar S."/>
            <person name="Westhof E."/>
            <person name="Delsuc F."/>
            <person name="Lehrach H."/>
            <person name="Reinhardt R."/>
            <person name="Weissenbach J."/>
            <person name="Roy S.W."/>
            <person name="Artiguenave F."/>
            <person name="Postlethwait J.H."/>
            <person name="Manak J.R."/>
            <person name="Thompson E.M."/>
            <person name="Jaillon O."/>
            <person name="Du Pasquier L."/>
            <person name="Boudinot P."/>
            <person name="Liberles D.A."/>
            <person name="Volff J.N."/>
            <person name="Philippe H."/>
            <person name="Lenhard B."/>
            <person name="Roest Crollius H."/>
            <person name="Wincker P."/>
            <person name="Chourrout D."/>
        </authorList>
    </citation>
    <scope>NUCLEOTIDE SEQUENCE [LARGE SCALE GENOMIC DNA]</scope>
</reference>
<protein>
    <recommendedName>
        <fullName evidence="8">Homeobox domain-containing protein</fullName>
    </recommendedName>
</protein>
<dbReference type="PANTHER" id="PTHR24340">
    <property type="entry name" value="HOMEOBOX PROTEIN NKX"/>
    <property type="match status" value="1"/>
</dbReference>
<dbReference type="PRINTS" id="PR00024">
    <property type="entry name" value="HOMEOBOX"/>
</dbReference>
<dbReference type="Gene3D" id="1.10.10.60">
    <property type="entry name" value="Homeodomain-like"/>
    <property type="match status" value="1"/>
</dbReference>
<evidence type="ECO:0000313" key="10">
    <source>
        <dbReference type="Proteomes" id="UP000001307"/>
    </source>
</evidence>
<evidence type="ECO:0000256" key="6">
    <source>
        <dbReference type="RuleBase" id="RU000682"/>
    </source>
</evidence>
<dbReference type="PROSITE" id="PS50071">
    <property type="entry name" value="HOMEOBOX_2"/>
    <property type="match status" value="1"/>
</dbReference>
<evidence type="ECO:0000259" key="8">
    <source>
        <dbReference type="PROSITE" id="PS50071"/>
    </source>
</evidence>
<dbReference type="Proteomes" id="UP000001307">
    <property type="component" value="Unassembled WGS sequence"/>
</dbReference>
<dbReference type="GO" id="GO:0030154">
    <property type="term" value="P:cell differentiation"/>
    <property type="evidence" value="ECO:0007669"/>
    <property type="project" value="TreeGrafter"/>
</dbReference>
<feature type="region of interest" description="Disordered" evidence="7">
    <location>
        <begin position="119"/>
        <end position="151"/>
    </location>
</feature>
<feature type="domain" description="Homeobox" evidence="8">
    <location>
        <begin position="178"/>
        <end position="238"/>
    </location>
</feature>
<dbReference type="InterPro" id="IPR017970">
    <property type="entry name" value="Homeobox_CS"/>
</dbReference>
<dbReference type="InterPro" id="IPR009057">
    <property type="entry name" value="Homeodomain-like_sf"/>
</dbReference>
<evidence type="ECO:0000256" key="7">
    <source>
        <dbReference type="SAM" id="MobiDB-lite"/>
    </source>
</evidence>
<dbReference type="SMART" id="SM00389">
    <property type="entry name" value="HOX"/>
    <property type="match status" value="1"/>
</dbReference>
<name>E4WRF0_OIKDI</name>
<organism evidence="9">
    <name type="scientific">Oikopleura dioica</name>
    <name type="common">Tunicate</name>
    <dbReference type="NCBI Taxonomy" id="34765"/>
    <lineage>
        <taxon>Eukaryota</taxon>
        <taxon>Metazoa</taxon>
        <taxon>Chordata</taxon>
        <taxon>Tunicata</taxon>
        <taxon>Appendicularia</taxon>
        <taxon>Copelata</taxon>
        <taxon>Oikopleuridae</taxon>
        <taxon>Oikopleura</taxon>
    </lineage>
</organism>
<dbReference type="PRINTS" id="PR00031">
    <property type="entry name" value="HTHREPRESSR"/>
</dbReference>
<dbReference type="Pfam" id="PF00046">
    <property type="entry name" value="Homeodomain"/>
    <property type="match status" value="1"/>
</dbReference>
<dbReference type="EMBL" id="FN653015">
    <property type="protein sequence ID" value="CBY20331.1"/>
    <property type="molecule type" value="Genomic_DNA"/>
</dbReference>
<feature type="DNA-binding region" description="Homeobox" evidence="5">
    <location>
        <begin position="180"/>
        <end position="239"/>
    </location>
</feature>
<feature type="region of interest" description="Disordered" evidence="7">
    <location>
        <begin position="238"/>
        <end position="257"/>
    </location>
</feature>